<keyword evidence="1" id="KW-1133">Transmembrane helix</keyword>
<evidence type="ECO:0000259" key="2">
    <source>
        <dbReference type="Pfam" id="PF06568"/>
    </source>
</evidence>
<keyword evidence="1" id="KW-0472">Membrane</keyword>
<accession>A0ABT1Z2D0</accession>
<organism evidence="3 4">
    <name type="scientific">Pseudosulfitobacter koreensis</name>
    <dbReference type="NCBI Taxonomy" id="2968472"/>
    <lineage>
        <taxon>Bacteria</taxon>
        <taxon>Pseudomonadati</taxon>
        <taxon>Pseudomonadota</taxon>
        <taxon>Alphaproteobacteria</taxon>
        <taxon>Rhodobacterales</taxon>
        <taxon>Roseobacteraceae</taxon>
        <taxon>Pseudosulfitobacter</taxon>
    </lineage>
</organism>
<dbReference type="InterPro" id="IPR009506">
    <property type="entry name" value="YjiS-like"/>
</dbReference>
<dbReference type="RefSeq" id="WP_258295039.1">
    <property type="nucleotide sequence ID" value="NZ_JANKJG010000008.1"/>
</dbReference>
<name>A0ABT1Z2D0_9RHOB</name>
<evidence type="ECO:0000313" key="4">
    <source>
        <dbReference type="Proteomes" id="UP001165396"/>
    </source>
</evidence>
<proteinExistence type="predicted"/>
<dbReference type="Proteomes" id="UP001165396">
    <property type="component" value="Unassembled WGS sequence"/>
</dbReference>
<dbReference type="EMBL" id="JANKJG010000008">
    <property type="protein sequence ID" value="MCR8827271.1"/>
    <property type="molecule type" value="Genomic_DNA"/>
</dbReference>
<feature type="transmembrane region" description="Helical" evidence="1">
    <location>
        <begin position="20"/>
        <end position="39"/>
    </location>
</feature>
<gene>
    <name evidence="3" type="ORF">NTA49_12070</name>
</gene>
<sequence length="77" mass="8648">MTQTNALPADILMHLRDTRTLPVVSVVAIKLAVVLSKWATRRRTRLALGQLTDAQLDDVGLTPRAALIEQRRVFWQA</sequence>
<protein>
    <submittedName>
        <fullName evidence="3">DUF1127 domain-containing protein</fullName>
    </submittedName>
</protein>
<comment type="caution">
    <text evidence="3">The sequence shown here is derived from an EMBL/GenBank/DDBJ whole genome shotgun (WGS) entry which is preliminary data.</text>
</comment>
<keyword evidence="4" id="KW-1185">Reference proteome</keyword>
<evidence type="ECO:0000313" key="3">
    <source>
        <dbReference type="EMBL" id="MCR8827271.1"/>
    </source>
</evidence>
<evidence type="ECO:0000256" key="1">
    <source>
        <dbReference type="SAM" id="Phobius"/>
    </source>
</evidence>
<reference evidence="3" key="1">
    <citation type="submission" date="2022-07" db="EMBL/GenBank/DDBJ databases">
        <title>Pseudosulfitobacter sp. strain AP-MA-4, whole genome sequence.</title>
        <authorList>
            <person name="Jiang Y."/>
        </authorList>
    </citation>
    <scope>NUCLEOTIDE SEQUENCE</scope>
    <source>
        <strain evidence="3">AP-MA-4</strain>
    </source>
</reference>
<feature type="domain" description="YjiS-like" evidence="2">
    <location>
        <begin position="35"/>
        <end position="63"/>
    </location>
</feature>
<keyword evidence="1" id="KW-0812">Transmembrane</keyword>
<dbReference type="Pfam" id="PF06568">
    <property type="entry name" value="YjiS-like"/>
    <property type="match status" value="1"/>
</dbReference>